<dbReference type="GO" id="GO:0003697">
    <property type="term" value="F:single-stranded DNA binding"/>
    <property type="evidence" value="ECO:0007669"/>
    <property type="project" value="InterPro"/>
</dbReference>
<gene>
    <name evidence="3" type="ORF">TIFTF001_025606</name>
</gene>
<sequence length="239" mass="25912">MIKLSRLLSTSRNQSSKNLLYGKDFNLGDAFPLHTFTSRAGISTSAQNFGLKGGIVAPYTVYKGKAALSVAPILPTFTKLDSGLHVVDRRGVVMLKFIPAIGERKYDWEKKQVFALNPTEVGSLISLGSSDSCEFFHDPSMLSSNAGQVRKSLSIKPHATGGGYMISLTVTNNILKTRENVSVPFTTAEFAVVKTACSYALPHILGWDKLTNKLPAGSAGGRVDASKVDRRDLDAEWDK</sequence>
<dbReference type="AlphaFoldDB" id="A0AA88AK50"/>
<evidence type="ECO:0000313" key="4">
    <source>
        <dbReference type="Proteomes" id="UP001187192"/>
    </source>
</evidence>
<protein>
    <submittedName>
        <fullName evidence="3">Uncharacterized protein</fullName>
    </submittedName>
</protein>
<dbReference type="Proteomes" id="UP001187192">
    <property type="component" value="Unassembled WGS sequence"/>
</dbReference>
<dbReference type="Pfam" id="PF08536">
    <property type="entry name" value="Whirly"/>
    <property type="match status" value="1"/>
</dbReference>
<dbReference type="PANTHER" id="PTHR31745">
    <property type="entry name" value="SINGLE-STRANDED DNA-BINDING PROTEIN WHY2, MITOCHONDRIAL"/>
    <property type="match status" value="1"/>
</dbReference>
<evidence type="ECO:0000256" key="1">
    <source>
        <dbReference type="ARBA" id="ARBA00006061"/>
    </source>
</evidence>
<dbReference type="SUPFAM" id="SSF54447">
    <property type="entry name" value="ssDNA-binding transcriptional regulator domain"/>
    <property type="match status" value="1"/>
</dbReference>
<comment type="caution">
    <text evidence="3">The sequence shown here is derived from an EMBL/GenBank/DDBJ whole genome shotgun (WGS) entry which is preliminary data.</text>
</comment>
<evidence type="ECO:0000256" key="2">
    <source>
        <dbReference type="ARBA" id="ARBA00022946"/>
    </source>
</evidence>
<dbReference type="PANTHER" id="PTHR31745:SF1">
    <property type="entry name" value="SINGLE-STRANDED DNA-BINDING PROTEIN WHY2, MITOCHONDRIAL"/>
    <property type="match status" value="1"/>
</dbReference>
<accession>A0AA88AK50</accession>
<comment type="similarity">
    <text evidence="1">Belongs to the Whirly family.</text>
</comment>
<dbReference type="GO" id="GO:0006355">
    <property type="term" value="P:regulation of DNA-templated transcription"/>
    <property type="evidence" value="ECO:0007669"/>
    <property type="project" value="InterPro"/>
</dbReference>
<evidence type="ECO:0000313" key="3">
    <source>
        <dbReference type="EMBL" id="GMN56478.1"/>
    </source>
</evidence>
<organism evidence="3 4">
    <name type="scientific">Ficus carica</name>
    <name type="common">Common fig</name>
    <dbReference type="NCBI Taxonomy" id="3494"/>
    <lineage>
        <taxon>Eukaryota</taxon>
        <taxon>Viridiplantae</taxon>
        <taxon>Streptophyta</taxon>
        <taxon>Embryophyta</taxon>
        <taxon>Tracheophyta</taxon>
        <taxon>Spermatophyta</taxon>
        <taxon>Magnoliopsida</taxon>
        <taxon>eudicotyledons</taxon>
        <taxon>Gunneridae</taxon>
        <taxon>Pentapetalae</taxon>
        <taxon>rosids</taxon>
        <taxon>fabids</taxon>
        <taxon>Rosales</taxon>
        <taxon>Moraceae</taxon>
        <taxon>Ficeae</taxon>
        <taxon>Ficus</taxon>
    </lineage>
</organism>
<name>A0AA88AK50_FICCA</name>
<reference evidence="3" key="1">
    <citation type="submission" date="2023-07" db="EMBL/GenBank/DDBJ databases">
        <title>draft genome sequence of fig (Ficus carica).</title>
        <authorList>
            <person name="Takahashi T."/>
            <person name="Nishimura K."/>
        </authorList>
    </citation>
    <scope>NUCLEOTIDE SEQUENCE</scope>
</reference>
<dbReference type="GO" id="GO:0006952">
    <property type="term" value="P:defense response"/>
    <property type="evidence" value="ECO:0007669"/>
    <property type="project" value="InterPro"/>
</dbReference>
<keyword evidence="4" id="KW-1185">Reference proteome</keyword>
<keyword evidence="2" id="KW-0809">Transit peptide</keyword>
<dbReference type="InterPro" id="IPR013742">
    <property type="entry name" value="Whirly"/>
</dbReference>
<dbReference type="Gene3D" id="2.30.31.10">
    <property type="entry name" value="Transcriptional Coactivator Pc4, Chain A"/>
    <property type="match status" value="1"/>
</dbReference>
<dbReference type="InterPro" id="IPR009044">
    <property type="entry name" value="ssDNA-bd_transcriptional_reg"/>
</dbReference>
<dbReference type="EMBL" id="BTGU01000063">
    <property type="protein sequence ID" value="GMN56478.1"/>
    <property type="molecule type" value="Genomic_DNA"/>
</dbReference>
<proteinExistence type="inferred from homology"/>